<sequence length="193" mass="20967">MATKNILLTGVGGQGTILAAKMLTIGLMEAGYDVKMSEIHGMSQRGGAVVSQVRYSKEKVYSPVIEKGTADIIVSFEKMEALRTLDYIRPGGTVVVNEEEIPSMSNMTGEEEYAPDVIDEIKKAVGKVITMNASQMAQDLGNIKAANVILLGTLVKAMGLDEIDWEDIIRKNVKEKFIDLNLKALKLGMDSAE</sequence>
<evidence type="ECO:0000313" key="3">
    <source>
        <dbReference type="EMBL" id="TDP54632.1"/>
    </source>
</evidence>
<dbReference type="RefSeq" id="WP_133528603.1">
    <property type="nucleotide sequence ID" value="NZ_CALCQM010000153.1"/>
</dbReference>
<dbReference type="InterPro" id="IPR019752">
    <property type="entry name" value="Pyrv/ketoisovalerate_OxRed_cat"/>
</dbReference>
<dbReference type="AlphaFoldDB" id="A0A4V3CR65"/>
<proteinExistence type="predicted"/>
<keyword evidence="3" id="KW-0670">Pyruvate</keyword>
<reference evidence="3 4" key="1">
    <citation type="submission" date="2019-03" db="EMBL/GenBank/DDBJ databases">
        <title>Genomic Encyclopedia of Type Strains, Phase IV (KMG-IV): sequencing the most valuable type-strain genomes for metagenomic binning, comparative biology and taxonomic classification.</title>
        <authorList>
            <person name="Goeker M."/>
        </authorList>
    </citation>
    <scope>NUCLEOTIDE SEQUENCE [LARGE SCALE GENOMIC DNA]</scope>
    <source>
        <strain evidence="3 4">DSM 28287</strain>
    </source>
</reference>
<protein>
    <submittedName>
        <fullName evidence="3">Indolepyruvate ferredoxin oxidoreductase beta subunit</fullName>
    </submittedName>
</protein>
<dbReference type="InterPro" id="IPR002869">
    <property type="entry name" value="Pyrv_flavodox_OxRed_cen"/>
</dbReference>
<evidence type="ECO:0000313" key="4">
    <source>
        <dbReference type="Proteomes" id="UP000295500"/>
    </source>
</evidence>
<organism evidence="3 4">
    <name type="scientific">Aminicella lysinilytica</name>
    <dbReference type="NCBI Taxonomy" id="433323"/>
    <lineage>
        <taxon>Bacteria</taxon>
        <taxon>Bacillati</taxon>
        <taxon>Bacillota</taxon>
        <taxon>Clostridia</taxon>
        <taxon>Peptostreptococcales</taxon>
        <taxon>Anaerovoracaceae</taxon>
        <taxon>Aminicella</taxon>
    </lineage>
</organism>
<comment type="caution">
    <text evidence="3">The sequence shown here is derived from an EMBL/GenBank/DDBJ whole genome shotgun (WGS) entry which is preliminary data.</text>
</comment>
<dbReference type="Pfam" id="PF01558">
    <property type="entry name" value="POR"/>
    <property type="match status" value="1"/>
</dbReference>
<dbReference type="Proteomes" id="UP000295500">
    <property type="component" value="Unassembled WGS sequence"/>
</dbReference>
<dbReference type="NCBIfam" id="NF005325">
    <property type="entry name" value="PRK06853.1-5"/>
    <property type="match status" value="1"/>
</dbReference>
<keyword evidence="4" id="KW-1185">Reference proteome</keyword>
<dbReference type="Gene3D" id="3.40.920.10">
    <property type="entry name" value="Pyruvate-ferredoxin oxidoreductase, PFOR, domain III"/>
    <property type="match status" value="1"/>
</dbReference>
<keyword evidence="1" id="KW-0560">Oxidoreductase</keyword>
<dbReference type="GO" id="GO:0016903">
    <property type="term" value="F:oxidoreductase activity, acting on the aldehyde or oxo group of donors"/>
    <property type="evidence" value="ECO:0007669"/>
    <property type="project" value="InterPro"/>
</dbReference>
<dbReference type="PANTHER" id="PTHR43854:SF1">
    <property type="entry name" value="INDOLEPYRUVATE OXIDOREDUCTASE SUBUNIT IORB"/>
    <property type="match status" value="1"/>
</dbReference>
<accession>A0A4V3CR65</accession>
<dbReference type="EMBL" id="SNXO01000020">
    <property type="protein sequence ID" value="TDP54632.1"/>
    <property type="molecule type" value="Genomic_DNA"/>
</dbReference>
<dbReference type="SUPFAM" id="SSF53323">
    <property type="entry name" value="Pyruvate-ferredoxin oxidoreductase, PFOR, domain III"/>
    <property type="match status" value="1"/>
</dbReference>
<dbReference type="OrthoDB" id="9789125at2"/>
<dbReference type="PANTHER" id="PTHR43854">
    <property type="entry name" value="INDOLEPYRUVATE OXIDOREDUCTASE SUBUNIT IORB"/>
    <property type="match status" value="1"/>
</dbReference>
<dbReference type="InterPro" id="IPR052198">
    <property type="entry name" value="IorB_Oxidoreductase"/>
</dbReference>
<evidence type="ECO:0000259" key="2">
    <source>
        <dbReference type="Pfam" id="PF01558"/>
    </source>
</evidence>
<name>A0A4V3CR65_9FIRM</name>
<feature type="domain" description="Pyruvate/ketoisovalerate oxidoreductase catalytic" evidence="2">
    <location>
        <begin position="12"/>
        <end position="190"/>
    </location>
</feature>
<gene>
    <name evidence="3" type="ORF">EV211_12040</name>
</gene>
<evidence type="ECO:0000256" key="1">
    <source>
        <dbReference type="ARBA" id="ARBA00023002"/>
    </source>
</evidence>